<evidence type="ECO:0000256" key="1">
    <source>
        <dbReference type="ARBA" id="ARBA00022603"/>
    </source>
</evidence>
<dbReference type="InParanoid" id="M0MFH0"/>
<protein>
    <submittedName>
        <fullName evidence="4">Demethylmenaquinone methyltransferase</fullName>
    </submittedName>
</protein>
<dbReference type="PANTHER" id="PTHR43861:SF1">
    <property type="entry name" value="TRANS-ACONITATE 2-METHYLTRANSFERASE"/>
    <property type="match status" value="1"/>
</dbReference>
<proteinExistence type="predicted"/>
<name>M0MFH0_9EURY</name>
<dbReference type="InterPro" id="IPR041698">
    <property type="entry name" value="Methyltransf_25"/>
</dbReference>
<dbReference type="CDD" id="cd02440">
    <property type="entry name" value="AdoMet_MTases"/>
    <property type="match status" value="1"/>
</dbReference>
<feature type="domain" description="Methyltransferase" evidence="3">
    <location>
        <begin position="51"/>
        <end position="144"/>
    </location>
</feature>
<comment type="caution">
    <text evidence="4">The sequence shown here is derived from an EMBL/GenBank/DDBJ whole genome shotgun (WGS) entry which is preliminary data.</text>
</comment>
<gene>
    <name evidence="4" type="ORF">C449_14367</name>
</gene>
<keyword evidence="5" id="KW-1185">Reference proteome</keyword>
<dbReference type="STRING" id="1227455.C449_14367"/>
<dbReference type="Pfam" id="PF13649">
    <property type="entry name" value="Methyltransf_25"/>
    <property type="match status" value="1"/>
</dbReference>
<sequence length="235" mass="26118">MSSGAPEDTFDWDAYWTDVSDEKCEEASPSAHHAADVLCEFVERFDAPAGVADVGCGAGVTTFAAADRLAESVVGYDTAAPVVERNRDRAAREGIENVRFEQTTLPTFDPDREFGVVFSYFTLQYVREVERALENLYAAVAPGGALVCNYMNRAAREFCLVAADDPHANADHPFVFDPDQYEERFGALLDGDSVLSRERIYETLGTWPRSAFTVADRPDVQWAWHHAPLVYVPKH</sequence>
<dbReference type="GO" id="GO:0032259">
    <property type="term" value="P:methylation"/>
    <property type="evidence" value="ECO:0007669"/>
    <property type="project" value="UniProtKB-KW"/>
</dbReference>
<dbReference type="PANTHER" id="PTHR43861">
    <property type="entry name" value="TRANS-ACONITATE 2-METHYLTRANSFERASE-RELATED"/>
    <property type="match status" value="1"/>
</dbReference>
<dbReference type="AlphaFoldDB" id="M0MFH0"/>
<evidence type="ECO:0000313" key="5">
    <source>
        <dbReference type="Proteomes" id="UP000011669"/>
    </source>
</evidence>
<keyword evidence="1 4" id="KW-0489">Methyltransferase</keyword>
<dbReference type="GO" id="GO:0008168">
    <property type="term" value="F:methyltransferase activity"/>
    <property type="evidence" value="ECO:0007669"/>
    <property type="project" value="UniProtKB-KW"/>
</dbReference>
<evidence type="ECO:0000256" key="2">
    <source>
        <dbReference type="ARBA" id="ARBA00022679"/>
    </source>
</evidence>
<dbReference type="InterPro" id="IPR029063">
    <property type="entry name" value="SAM-dependent_MTases_sf"/>
</dbReference>
<dbReference type="PATRIC" id="fig|1227455.4.peg.2918"/>
<evidence type="ECO:0000259" key="3">
    <source>
        <dbReference type="Pfam" id="PF13649"/>
    </source>
</evidence>
<accession>M0MFH0</accession>
<evidence type="ECO:0000313" key="4">
    <source>
        <dbReference type="EMBL" id="EMA43170.1"/>
    </source>
</evidence>
<dbReference type="SUPFAM" id="SSF53335">
    <property type="entry name" value="S-adenosyl-L-methionine-dependent methyltransferases"/>
    <property type="match status" value="1"/>
</dbReference>
<dbReference type="OrthoDB" id="147504at2157"/>
<organism evidence="4 5">
    <name type="scientific">Halococcus saccharolyticus DSM 5350</name>
    <dbReference type="NCBI Taxonomy" id="1227455"/>
    <lineage>
        <taxon>Archaea</taxon>
        <taxon>Methanobacteriati</taxon>
        <taxon>Methanobacteriota</taxon>
        <taxon>Stenosarchaea group</taxon>
        <taxon>Halobacteria</taxon>
        <taxon>Halobacteriales</taxon>
        <taxon>Halococcaceae</taxon>
        <taxon>Halococcus</taxon>
    </lineage>
</organism>
<reference evidence="4 5" key="1">
    <citation type="journal article" date="2014" name="PLoS Genet.">
        <title>Phylogenetically driven sequencing of extremely halophilic archaea reveals strategies for static and dynamic osmo-response.</title>
        <authorList>
            <person name="Becker E.A."/>
            <person name="Seitzer P.M."/>
            <person name="Tritt A."/>
            <person name="Larsen D."/>
            <person name="Krusor M."/>
            <person name="Yao A.I."/>
            <person name="Wu D."/>
            <person name="Madern D."/>
            <person name="Eisen J.A."/>
            <person name="Darling A.E."/>
            <person name="Facciotti M.T."/>
        </authorList>
    </citation>
    <scope>NUCLEOTIDE SEQUENCE [LARGE SCALE GENOMIC DNA]</scope>
    <source>
        <strain evidence="4 5">DSM 5350</strain>
    </source>
</reference>
<keyword evidence="2 4" id="KW-0808">Transferase</keyword>
<dbReference type="Proteomes" id="UP000011669">
    <property type="component" value="Unassembled WGS sequence"/>
</dbReference>
<dbReference type="EMBL" id="AOMD01000030">
    <property type="protein sequence ID" value="EMA43170.1"/>
    <property type="molecule type" value="Genomic_DNA"/>
</dbReference>
<dbReference type="RefSeq" id="WP_006078729.1">
    <property type="nucleotide sequence ID" value="NZ_AOMD01000030.1"/>
</dbReference>
<dbReference type="Gene3D" id="3.40.50.150">
    <property type="entry name" value="Vaccinia Virus protein VP39"/>
    <property type="match status" value="1"/>
</dbReference>